<evidence type="ECO:0000313" key="4">
    <source>
        <dbReference type="EnsemblProtists" id="PYU1_T001152"/>
    </source>
</evidence>
<dbReference type="HOGENOM" id="CLU_469711_0_0_1"/>
<dbReference type="AlphaFoldDB" id="K3W861"/>
<feature type="compositionally biased region" description="Acidic residues" evidence="3">
    <location>
        <begin position="316"/>
        <end position="325"/>
    </location>
</feature>
<keyword evidence="5" id="KW-1185">Reference proteome</keyword>
<evidence type="ECO:0000256" key="1">
    <source>
        <dbReference type="ARBA" id="ARBA00023054"/>
    </source>
</evidence>
<reference evidence="5" key="2">
    <citation type="submission" date="2010-04" db="EMBL/GenBank/DDBJ databases">
        <authorList>
            <person name="Buell R."/>
            <person name="Hamilton J."/>
            <person name="Hostetler J."/>
        </authorList>
    </citation>
    <scope>NUCLEOTIDE SEQUENCE [LARGE SCALE GENOMIC DNA]</scope>
    <source>
        <strain evidence="5">DAOM:BR144</strain>
    </source>
</reference>
<sequence>MPVDNQTELDARDSDLKRLDSFPEDEEHYVGEDGHVVVTPVDDKTRIDKYRRLLAKRECEVRQAAAYGLGLLEANEKLQLDLTALQIQLECEVDEITVERDAFKRHNDHALLETEHWKRKHARLEEQNNELGLEFEQFVAQCTCRNAGGDLQQQYANDIVRELTTKVAELELALTQMHASEQAKEATITSLQSWKDHVELERQESQEMSILETQRDQSLVLKLEEENAKLRNAMQQLSGEMKQLELDVSVAAQEHKQAQKELQLRLDELAEVRLECSAKSELLLTAEAKCSRLQRELSLLEHVSYLSSFAVIDHDTEEDDEDDEEVVHHHPNKPKDQTSVSKGGDEVDPDGSHRPSMVASDLMPSPFTAFPSTTKAPDAGVSASDLESHKKLHHYFHLTAQSIIHENKLHDKCFRSSSRFTIDSWYREIIALDIPYLEWHAWLISRISQVAASVQDEDKEYEPLLSITAPKTGLRKQSQRHFSGFFLRKDLENSPVSASHDRRAHPFGSTATETASPSNRLVPFSVARAFFRFLRKRQDPEQDSSSEEQE</sequence>
<dbReference type="InterPro" id="IPR051149">
    <property type="entry name" value="Spindly/BICDR_Dynein_Adapter"/>
</dbReference>
<evidence type="ECO:0000256" key="3">
    <source>
        <dbReference type="SAM" id="MobiDB-lite"/>
    </source>
</evidence>
<organism evidence="4 5">
    <name type="scientific">Globisporangium ultimum (strain ATCC 200006 / CBS 805.95 / DAOM BR144)</name>
    <name type="common">Pythium ultimum</name>
    <dbReference type="NCBI Taxonomy" id="431595"/>
    <lineage>
        <taxon>Eukaryota</taxon>
        <taxon>Sar</taxon>
        <taxon>Stramenopiles</taxon>
        <taxon>Oomycota</taxon>
        <taxon>Peronosporomycetes</taxon>
        <taxon>Pythiales</taxon>
        <taxon>Pythiaceae</taxon>
        <taxon>Globisporangium</taxon>
    </lineage>
</organism>
<name>K3W861_GLOUD</name>
<dbReference type="Proteomes" id="UP000019132">
    <property type="component" value="Unassembled WGS sequence"/>
</dbReference>
<dbReference type="eggNOG" id="ENOG502R52K">
    <property type="taxonomic scope" value="Eukaryota"/>
</dbReference>
<reference evidence="4" key="3">
    <citation type="submission" date="2015-02" db="UniProtKB">
        <authorList>
            <consortium name="EnsemblProtists"/>
        </authorList>
    </citation>
    <scope>IDENTIFICATION</scope>
    <source>
        <strain evidence="4">DAOM BR144</strain>
    </source>
</reference>
<feature type="region of interest" description="Disordered" evidence="3">
    <location>
        <begin position="496"/>
        <end position="516"/>
    </location>
</feature>
<dbReference type="VEuPathDB" id="FungiDB:PYU1_G001152"/>
<feature type="region of interest" description="Disordered" evidence="3">
    <location>
        <begin position="316"/>
        <end position="358"/>
    </location>
</feature>
<feature type="coiled-coil region" evidence="2">
    <location>
        <begin position="220"/>
        <end position="303"/>
    </location>
</feature>
<evidence type="ECO:0000313" key="5">
    <source>
        <dbReference type="Proteomes" id="UP000019132"/>
    </source>
</evidence>
<dbReference type="OMA" id="ERCFNSS"/>
<protein>
    <submittedName>
        <fullName evidence="4">Uncharacterized protein</fullName>
    </submittedName>
</protein>
<evidence type="ECO:0000256" key="2">
    <source>
        <dbReference type="SAM" id="Coils"/>
    </source>
</evidence>
<keyword evidence="1 2" id="KW-0175">Coiled coil</keyword>
<proteinExistence type="predicted"/>
<dbReference type="PANTHER" id="PTHR32123">
    <property type="entry name" value="BICD FAMILY-LIKE CARGO ADAPTER"/>
    <property type="match status" value="1"/>
</dbReference>
<accession>K3W861</accession>
<feature type="coiled-coil region" evidence="2">
    <location>
        <begin position="75"/>
        <end position="141"/>
    </location>
</feature>
<dbReference type="EMBL" id="GL376620">
    <property type="status" value="NOT_ANNOTATED_CDS"/>
    <property type="molecule type" value="Genomic_DNA"/>
</dbReference>
<dbReference type="PANTHER" id="PTHR32123:SF9">
    <property type="entry name" value="PROTEIN SPINDLY"/>
    <property type="match status" value="1"/>
</dbReference>
<reference evidence="5" key="1">
    <citation type="journal article" date="2010" name="Genome Biol.">
        <title>Genome sequence of the necrotrophic plant pathogen Pythium ultimum reveals original pathogenicity mechanisms and effector repertoire.</title>
        <authorList>
            <person name="Levesque C.A."/>
            <person name="Brouwer H."/>
            <person name="Cano L."/>
            <person name="Hamilton J.P."/>
            <person name="Holt C."/>
            <person name="Huitema E."/>
            <person name="Raffaele S."/>
            <person name="Robideau G.P."/>
            <person name="Thines M."/>
            <person name="Win J."/>
            <person name="Zerillo M.M."/>
            <person name="Beakes G.W."/>
            <person name="Boore J.L."/>
            <person name="Busam D."/>
            <person name="Dumas B."/>
            <person name="Ferriera S."/>
            <person name="Fuerstenberg S.I."/>
            <person name="Gachon C.M."/>
            <person name="Gaulin E."/>
            <person name="Govers F."/>
            <person name="Grenville-Briggs L."/>
            <person name="Horner N."/>
            <person name="Hostetler J."/>
            <person name="Jiang R.H."/>
            <person name="Johnson J."/>
            <person name="Krajaejun T."/>
            <person name="Lin H."/>
            <person name="Meijer H.J."/>
            <person name="Moore B."/>
            <person name="Morris P."/>
            <person name="Phuntmart V."/>
            <person name="Puiu D."/>
            <person name="Shetty J."/>
            <person name="Stajich J.E."/>
            <person name="Tripathy S."/>
            <person name="Wawra S."/>
            <person name="van West P."/>
            <person name="Whitty B.R."/>
            <person name="Coutinho P.M."/>
            <person name="Henrissat B."/>
            <person name="Martin F."/>
            <person name="Thomas P.D."/>
            <person name="Tyler B.M."/>
            <person name="De Vries R.P."/>
            <person name="Kamoun S."/>
            <person name="Yandell M."/>
            <person name="Tisserat N."/>
            <person name="Buell C.R."/>
        </authorList>
    </citation>
    <scope>NUCLEOTIDE SEQUENCE</scope>
    <source>
        <strain evidence="5">DAOM:BR144</strain>
    </source>
</reference>
<dbReference type="InParanoid" id="K3W861"/>
<dbReference type="EnsemblProtists" id="PYU1_T001152">
    <property type="protein sequence ID" value="PYU1_T001152"/>
    <property type="gene ID" value="PYU1_G001152"/>
</dbReference>